<dbReference type="RefSeq" id="WP_097016174.1">
    <property type="nucleotide sequence ID" value="NZ_OBDZ01000001.1"/>
</dbReference>
<dbReference type="GO" id="GO:0009214">
    <property type="term" value="P:cyclic nucleotide catabolic process"/>
    <property type="evidence" value="ECO:0007669"/>
    <property type="project" value="TreeGrafter"/>
</dbReference>
<dbReference type="Gene3D" id="1.10.3210.10">
    <property type="entry name" value="Hypothetical protein af1432"/>
    <property type="match status" value="1"/>
</dbReference>
<dbReference type="PANTHER" id="PTHR43155:SF1">
    <property type="entry name" value="3'3'-CGAMP-SPECIFIC PHOSPHODIESTERASE 1"/>
    <property type="match status" value="1"/>
</dbReference>
<dbReference type="InterPro" id="IPR037522">
    <property type="entry name" value="HD_GYP_dom"/>
</dbReference>
<organism evidence="2 3">
    <name type="scientific">Orenia metallireducens</name>
    <dbReference type="NCBI Taxonomy" id="1413210"/>
    <lineage>
        <taxon>Bacteria</taxon>
        <taxon>Bacillati</taxon>
        <taxon>Bacillota</taxon>
        <taxon>Clostridia</taxon>
        <taxon>Halanaerobiales</taxon>
        <taxon>Halobacteroidaceae</taxon>
        <taxon>Orenia</taxon>
    </lineage>
</organism>
<evidence type="ECO:0000313" key="3">
    <source>
        <dbReference type="Proteomes" id="UP000219573"/>
    </source>
</evidence>
<feature type="domain" description="HD-GYP" evidence="1">
    <location>
        <begin position="1"/>
        <end position="117"/>
    </location>
</feature>
<dbReference type="CDD" id="cd00077">
    <property type="entry name" value="HDc"/>
    <property type="match status" value="1"/>
</dbReference>
<protein>
    <submittedName>
        <fullName evidence="2">HD domain-containing protein</fullName>
    </submittedName>
</protein>
<sequence>MDKRYDIPFYTYQILDPIKALQEIKEWAAFHHERVDGSGYPFHYEGKELSIGSRIMGVADVFAAITENRPYRDAMSKKEALNVLNSMVEDGALDKEIVGLVTDNYEKLSFIRSKKQQEVIREYSLSF</sequence>
<dbReference type="Proteomes" id="UP000219573">
    <property type="component" value="Unassembled WGS sequence"/>
</dbReference>
<dbReference type="Pfam" id="PF13487">
    <property type="entry name" value="HD_5"/>
    <property type="match status" value="1"/>
</dbReference>
<dbReference type="AlphaFoldDB" id="A0A285F378"/>
<dbReference type="InterPro" id="IPR003607">
    <property type="entry name" value="HD/PDEase_dom"/>
</dbReference>
<accession>A0A285F378</accession>
<dbReference type="SUPFAM" id="SSF109604">
    <property type="entry name" value="HD-domain/PDEase-like"/>
    <property type="match status" value="1"/>
</dbReference>
<proteinExistence type="predicted"/>
<gene>
    <name evidence="2" type="ORF">SAMN06265827_101127</name>
</gene>
<evidence type="ECO:0000259" key="1">
    <source>
        <dbReference type="PROSITE" id="PS51832"/>
    </source>
</evidence>
<reference evidence="3" key="1">
    <citation type="submission" date="2017-09" db="EMBL/GenBank/DDBJ databases">
        <authorList>
            <person name="Varghese N."/>
            <person name="Submissions S."/>
        </authorList>
    </citation>
    <scope>NUCLEOTIDE SEQUENCE [LARGE SCALE GENOMIC DNA]</scope>
    <source>
        <strain evidence="3">MSL47</strain>
    </source>
</reference>
<dbReference type="PROSITE" id="PS51832">
    <property type="entry name" value="HD_GYP"/>
    <property type="match status" value="1"/>
</dbReference>
<dbReference type="OrthoDB" id="9804747at2"/>
<dbReference type="GO" id="GO:0004112">
    <property type="term" value="F:cyclic-nucleotide phosphodiesterase activity"/>
    <property type="evidence" value="ECO:0007669"/>
    <property type="project" value="TreeGrafter"/>
</dbReference>
<keyword evidence="3" id="KW-1185">Reference proteome</keyword>
<dbReference type="EMBL" id="OBDZ01000001">
    <property type="protein sequence ID" value="SNY05725.1"/>
    <property type="molecule type" value="Genomic_DNA"/>
</dbReference>
<evidence type="ECO:0000313" key="2">
    <source>
        <dbReference type="EMBL" id="SNY05725.1"/>
    </source>
</evidence>
<dbReference type="PANTHER" id="PTHR43155">
    <property type="entry name" value="CYCLIC DI-GMP PHOSPHODIESTERASE PA4108-RELATED"/>
    <property type="match status" value="1"/>
</dbReference>
<name>A0A285F378_9FIRM</name>